<evidence type="ECO:0000313" key="9">
    <source>
        <dbReference type="EMBL" id="OGM03271.1"/>
    </source>
</evidence>
<dbReference type="PANTHER" id="PTHR30353:SF0">
    <property type="entry name" value="TRANSMEMBRANE PROTEIN"/>
    <property type="match status" value="1"/>
</dbReference>
<dbReference type="PANTHER" id="PTHR30353">
    <property type="entry name" value="INNER MEMBRANE PROTEIN DEDA-RELATED"/>
    <property type="match status" value="1"/>
</dbReference>
<evidence type="ECO:0000259" key="8">
    <source>
        <dbReference type="Pfam" id="PF09335"/>
    </source>
</evidence>
<organism evidence="9 10">
    <name type="scientific">Candidatus Wallbacteria bacterium GWC2_49_35</name>
    <dbReference type="NCBI Taxonomy" id="1817813"/>
    <lineage>
        <taxon>Bacteria</taxon>
        <taxon>Candidatus Walliibacteriota</taxon>
    </lineage>
</organism>
<evidence type="ECO:0000256" key="5">
    <source>
        <dbReference type="ARBA" id="ARBA00022989"/>
    </source>
</evidence>
<accession>A0A1F7WKC9</accession>
<keyword evidence="3 7" id="KW-1003">Cell membrane</keyword>
<keyword evidence="4 7" id="KW-0812">Transmembrane</keyword>
<dbReference type="Pfam" id="PF09335">
    <property type="entry name" value="VTT_dom"/>
    <property type="match status" value="1"/>
</dbReference>
<proteinExistence type="inferred from homology"/>
<evidence type="ECO:0000256" key="7">
    <source>
        <dbReference type="RuleBase" id="RU367016"/>
    </source>
</evidence>
<feature type="transmembrane region" description="Helical" evidence="7">
    <location>
        <begin position="20"/>
        <end position="45"/>
    </location>
</feature>
<comment type="caution">
    <text evidence="9">The sequence shown here is derived from an EMBL/GenBank/DDBJ whole genome shotgun (WGS) entry which is preliminary data.</text>
</comment>
<feature type="transmembrane region" description="Helical" evidence="7">
    <location>
        <begin position="150"/>
        <end position="172"/>
    </location>
</feature>
<evidence type="ECO:0000256" key="2">
    <source>
        <dbReference type="ARBA" id="ARBA00010792"/>
    </source>
</evidence>
<dbReference type="GO" id="GO:0005886">
    <property type="term" value="C:plasma membrane"/>
    <property type="evidence" value="ECO:0007669"/>
    <property type="project" value="UniProtKB-SubCell"/>
</dbReference>
<sequence length="214" mass="23959">MIDAINFFFTHLSTQNLGQLIEWGGLTVLTIIVFSETGLLVGFFLPGDSLLVTAGVLASRGFIDITTMIIVLCFAAVIGDAVGYWLGCRIGPKIFVREDSRFFKKSHLIKTKEFYEKYGGKTIIIARFVPIIRTFAPFIAGVAEMNYFRFAAYNIVGGIGWITSMSMIGYFIGNKFPLKIVVPIVIFISILPIIYEFAKAWLEKKTLKQGEENQ</sequence>
<dbReference type="Proteomes" id="UP000178735">
    <property type="component" value="Unassembled WGS sequence"/>
</dbReference>
<gene>
    <name evidence="9" type="ORF">A2008_12275</name>
</gene>
<feature type="domain" description="VTT" evidence="8">
    <location>
        <begin position="45"/>
        <end position="170"/>
    </location>
</feature>
<feature type="transmembrane region" description="Helical" evidence="7">
    <location>
        <begin position="65"/>
        <end position="87"/>
    </location>
</feature>
<name>A0A1F7WKC9_9BACT</name>
<dbReference type="InterPro" id="IPR032818">
    <property type="entry name" value="DedA-like"/>
</dbReference>
<comment type="subcellular location">
    <subcellularLocation>
        <location evidence="1 7">Cell membrane</location>
        <topology evidence="1 7">Multi-pass membrane protein</topology>
    </subcellularLocation>
</comment>
<evidence type="ECO:0000313" key="10">
    <source>
        <dbReference type="Proteomes" id="UP000178735"/>
    </source>
</evidence>
<dbReference type="STRING" id="1817813.A2008_12275"/>
<comment type="similarity">
    <text evidence="2 7">Belongs to the DedA family.</text>
</comment>
<dbReference type="EMBL" id="MGFH01000180">
    <property type="protein sequence ID" value="OGM03271.1"/>
    <property type="molecule type" value="Genomic_DNA"/>
</dbReference>
<feature type="transmembrane region" description="Helical" evidence="7">
    <location>
        <begin position="178"/>
        <end position="198"/>
    </location>
</feature>
<protein>
    <recommendedName>
        <fullName evidence="8">VTT domain-containing protein</fullName>
    </recommendedName>
</protein>
<keyword evidence="6 7" id="KW-0472">Membrane</keyword>
<evidence type="ECO:0000256" key="3">
    <source>
        <dbReference type="ARBA" id="ARBA00022475"/>
    </source>
</evidence>
<evidence type="ECO:0000256" key="6">
    <source>
        <dbReference type="ARBA" id="ARBA00023136"/>
    </source>
</evidence>
<evidence type="ECO:0000256" key="1">
    <source>
        <dbReference type="ARBA" id="ARBA00004651"/>
    </source>
</evidence>
<dbReference type="InterPro" id="IPR032816">
    <property type="entry name" value="VTT_dom"/>
</dbReference>
<dbReference type="AlphaFoldDB" id="A0A1F7WKC9"/>
<keyword evidence="5 7" id="KW-1133">Transmembrane helix</keyword>
<evidence type="ECO:0000256" key="4">
    <source>
        <dbReference type="ARBA" id="ARBA00022692"/>
    </source>
</evidence>
<reference evidence="9 10" key="1">
    <citation type="journal article" date="2016" name="Nat. Commun.">
        <title>Thousands of microbial genomes shed light on interconnected biogeochemical processes in an aquifer system.</title>
        <authorList>
            <person name="Anantharaman K."/>
            <person name="Brown C.T."/>
            <person name="Hug L.A."/>
            <person name="Sharon I."/>
            <person name="Castelle C.J."/>
            <person name="Probst A.J."/>
            <person name="Thomas B.C."/>
            <person name="Singh A."/>
            <person name="Wilkins M.J."/>
            <person name="Karaoz U."/>
            <person name="Brodie E.L."/>
            <person name="Williams K.H."/>
            <person name="Hubbard S.S."/>
            <person name="Banfield J.F."/>
        </authorList>
    </citation>
    <scope>NUCLEOTIDE SEQUENCE [LARGE SCALE GENOMIC DNA]</scope>
</reference>